<feature type="domain" description="FP protein C-terminal" evidence="3">
    <location>
        <begin position="249"/>
        <end position="301"/>
    </location>
</feature>
<comment type="caution">
    <text evidence="4">The sequence shown here is derived from an EMBL/GenBank/DDBJ whole genome shotgun (WGS) entry which is preliminary data.</text>
</comment>
<dbReference type="AlphaFoldDB" id="A0A8S4F6Q4"/>
<organism evidence="4 5">
    <name type="scientific">Plutella xylostella</name>
    <name type="common">Diamondback moth</name>
    <name type="synonym">Plutella maculipennis</name>
    <dbReference type="NCBI Taxonomy" id="51655"/>
    <lineage>
        <taxon>Eukaryota</taxon>
        <taxon>Metazoa</taxon>
        <taxon>Ecdysozoa</taxon>
        <taxon>Arthropoda</taxon>
        <taxon>Hexapoda</taxon>
        <taxon>Insecta</taxon>
        <taxon>Pterygota</taxon>
        <taxon>Neoptera</taxon>
        <taxon>Endopterygota</taxon>
        <taxon>Lepidoptera</taxon>
        <taxon>Glossata</taxon>
        <taxon>Ditrysia</taxon>
        <taxon>Yponomeutoidea</taxon>
        <taxon>Plutellidae</taxon>
        <taxon>Plutella</taxon>
    </lineage>
</organism>
<evidence type="ECO:0000259" key="3">
    <source>
        <dbReference type="Pfam" id="PF25298"/>
    </source>
</evidence>
<gene>
    <name evidence="4" type="ORF">PLXY2_LOCUS7748</name>
</gene>
<feature type="coiled-coil region" evidence="1">
    <location>
        <begin position="84"/>
        <end position="139"/>
    </location>
</feature>
<keyword evidence="1" id="KW-0175">Coiled coil</keyword>
<feature type="compositionally biased region" description="Polar residues" evidence="2">
    <location>
        <begin position="24"/>
        <end position="38"/>
    </location>
</feature>
<evidence type="ECO:0000313" key="4">
    <source>
        <dbReference type="EMBL" id="CAG9122655.1"/>
    </source>
</evidence>
<evidence type="ECO:0000256" key="1">
    <source>
        <dbReference type="SAM" id="Coils"/>
    </source>
</evidence>
<dbReference type="EMBL" id="CAJHNJ030000027">
    <property type="protein sequence ID" value="CAG9122655.1"/>
    <property type="molecule type" value="Genomic_DNA"/>
</dbReference>
<dbReference type="Proteomes" id="UP000653454">
    <property type="component" value="Unassembled WGS sequence"/>
</dbReference>
<dbReference type="InterPro" id="IPR057251">
    <property type="entry name" value="FP_C"/>
</dbReference>
<feature type="region of interest" description="Disordered" evidence="2">
    <location>
        <begin position="23"/>
        <end position="49"/>
    </location>
</feature>
<accession>A0A8S4F6Q4</accession>
<evidence type="ECO:0000256" key="2">
    <source>
        <dbReference type="SAM" id="MobiDB-lite"/>
    </source>
</evidence>
<protein>
    <submittedName>
        <fullName evidence="4">(diamondback moth) hypothetical protein</fullName>
    </submittedName>
</protein>
<sequence>MPLQRSPTNLTNSENDLRTAALPNLQSQESCSSPNISTRNKKRRLSDDDSEDMLVSFKDDIKKMLSDMLSQQNTRLNALEKHMIDTIEKNNQEMGNTLNFMSEQITAIQSQITSLEQEKKSTSLEISILSDKIDNMERNLRKTCLEIRYIPRKQKETKSDLFEMIQNLLKQLKLENLNPQVRDVYRLPKKNDKNNATTVIFEMSSTLARSTIIEHIKKFNRQHSTEQLSTTHLGIDTARLPIFVSEHLTPKNTRIHFLARDFARTENYKFCWVSNGNIFLRKDEHSPHILVKNEDVLKSIKDKRQNE</sequence>
<evidence type="ECO:0000313" key="5">
    <source>
        <dbReference type="Proteomes" id="UP000653454"/>
    </source>
</evidence>
<proteinExistence type="predicted"/>
<keyword evidence="5" id="KW-1185">Reference proteome</keyword>
<dbReference type="Pfam" id="PF25298">
    <property type="entry name" value="Baculo_FP_2nd"/>
    <property type="match status" value="1"/>
</dbReference>
<reference evidence="4" key="1">
    <citation type="submission" date="2020-11" db="EMBL/GenBank/DDBJ databases">
        <authorList>
            <person name="Whiteford S."/>
        </authorList>
    </citation>
    <scope>NUCLEOTIDE SEQUENCE</scope>
</reference>
<name>A0A8S4F6Q4_PLUXY</name>